<accession>A0ABW1XN02</accession>
<keyword evidence="1" id="KW-0472">Membrane</keyword>
<proteinExistence type="predicted"/>
<protein>
    <recommendedName>
        <fullName evidence="4">Phage shock protein B</fullName>
    </recommendedName>
</protein>
<evidence type="ECO:0000256" key="1">
    <source>
        <dbReference type="SAM" id="Phobius"/>
    </source>
</evidence>
<dbReference type="EMBL" id="JBHSUS010000001">
    <property type="protein sequence ID" value="MFC6441056.1"/>
    <property type="molecule type" value="Genomic_DNA"/>
</dbReference>
<sequence length="85" mass="9859">MEISFYHVIVMVIALLNLVAVPFFHSLFGRINKATELAAENKSNLSDYKLHVAETFVTQHQLLQHLARIEKTLDELKQLILEQKR</sequence>
<comment type="caution">
    <text evidence="2">The sequence shown here is derived from an EMBL/GenBank/DDBJ whole genome shotgun (WGS) entry which is preliminary data.</text>
</comment>
<dbReference type="Proteomes" id="UP001596364">
    <property type="component" value="Unassembled WGS sequence"/>
</dbReference>
<keyword evidence="1" id="KW-0812">Transmembrane</keyword>
<keyword evidence="3" id="KW-1185">Reference proteome</keyword>
<evidence type="ECO:0000313" key="2">
    <source>
        <dbReference type="EMBL" id="MFC6441056.1"/>
    </source>
</evidence>
<organism evidence="2 3">
    <name type="scientific">Pseudobowmanella zhangzhouensis</name>
    <dbReference type="NCBI Taxonomy" id="1537679"/>
    <lineage>
        <taxon>Bacteria</taxon>
        <taxon>Pseudomonadati</taxon>
        <taxon>Pseudomonadota</taxon>
        <taxon>Gammaproteobacteria</taxon>
        <taxon>Alteromonadales</taxon>
        <taxon>Alteromonadaceae</taxon>
    </lineage>
</organism>
<evidence type="ECO:0008006" key="4">
    <source>
        <dbReference type="Google" id="ProtNLM"/>
    </source>
</evidence>
<keyword evidence="1" id="KW-1133">Transmembrane helix</keyword>
<evidence type="ECO:0000313" key="3">
    <source>
        <dbReference type="Proteomes" id="UP001596364"/>
    </source>
</evidence>
<reference evidence="3" key="1">
    <citation type="journal article" date="2019" name="Int. J. Syst. Evol. Microbiol.">
        <title>The Global Catalogue of Microorganisms (GCM) 10K type strain sequencing project: providing services to taxonomists for standard genome sequencing and annotation.</title>
        <authorList>
            <consortium name="The Broad Institute Genomics Platform"/>
            <consortium name="The Broad Institute Genome Sequencing Center for Infectious Disease"/>
            <person name="Wu L."/>
            <person name="Ma J."/>
        </authorList>
    </citation>
    <scope>NUCLEOTIDE SEQUENCE [LARGE SCALE GENOMIC DNA]</scope>
    <source>
        <strain evidence="3">CGMCC 1.16031</strain>
    </source>
</reference>
<dbReference type="RefSeq" id="WP_131258606.1">
    <property type="nucleotide sequence ID" value="NZ_JBHSUS010000001.1"/>
</dbReference>
<name>A0ABW1XN02_9ALTE</name>
<gene>
    <name evidence="2" type="ORF">ACFP85_12955</name>
</gene>
<feature type="transmembrane region" description="Helical" evidence="1">
    <location>
        <begin position="6"/>
        <end position="24"/>
    </location>
</feature>